<name>A0A1I2TE95_9SPHI</name>
<evidence type="ECO:0000313" key="2">
    <source>
        <dbReference type="Proteomes" id="UP000199666"/>
    </source>
</evidence>
<dbReference type="Proteomes" id="UP000199666">
    <property type="component" value="Unassembled WGS sequence"/>
</dbReference>
<gene>
    <name evidence="1" type="ORF">SAMN04489864_101361</name>
</gene>
<dbReference type="AlphaFoldDB" id="A0A1I2TE95"/>
<protein>
    <submittedName>
        <fullName evidence="1">Uncharacterized protein</fullName>
    </submittedName>
</protein>
<organism evidence="1 2">
    <name type="scientific">Pedobacter insulae</name>
    <dbReference type="NCBI Taxonomy" id="414048"/>
    <lineage>
        <taxon>Bacteria</taxon>
        <taxon>Pseudomonadati</taxon>
        <taxon>Bacteroidota</taxon>
        <taxon>Sphingobacteriia</taxon>
        <taxon>Sphingobacteriales</taxon>
        <taxon>Sphingobacteriaceae</taxon>
        <taxon>Pedobacter</taxon>
    </lineage>
</organism>
<keyword evidence="2" id="KW-1185">Reference proteome</keyword>
<sequence length="29" mass="3411">MYFYINLYLLKPLSVIDDDLNFLVKTGDS</sequence>
<proteinExistence type="predicted"/>
<dbReference type="EMBL" id="FOPP01000001">
    <property type="protein sequence ID" value="SFG63222.1"/>
    <property type="molecule type" value="Genomic_DNA"/>
</dbReference>
<reference evidence="1 2" key="1">
    <citation type="submission" date="2016-10" db="EMBL/GenBank/DDBJ databases">
        <authorList>
            <person name="de Groot N.N."/>
        </authorList>
    </citation>
    <scope>NUCLEOTIDE SEQUENCE [LARGE SCALE GENOMIC DNA]</scope>
    <source>
        <strain evidence="1 2">DSM 18684</strain>
    </source>
</reference>
<evidence type="ECO:0000313" key="1">
    <source>
        <dbReference type="EMBL" id="SFG63222.1"/>
    </source>
</evidence>
<accession>A0A1I2TE95</accession>